<gene>
    <name evidence="5" type="primary">PUS3</name>
    <name evidence="5" type="ORF">HK099_003558</name>
</gene>
<evidence type="ECO:0000256" key="3">
    <source>
        <dbReference type="ARBA" id="ARBA00023235"/>
    </source>
</evidence>
<organism evidence="5 6">
    <name type="scientific">Clydaea vesicula</name>
    <dbReference type="NCBI Taxonomy" id="447962"/>
    <lineage>
        <taxon>Eukaryota</taxon>
        <taxon>Fungi</taxon>
        <taxon>Fungi incertae sedis</taxon>
        <taxon>Chytridiomycota</taxon>
        <taxon>Chytridiomycota incertae sedis</taxon>
        <taxon>Chytridiomycetes</taxon>
        <taxon>Lobulomycetales</taxon>
        <taxon>Lobulomycetaceae</taxon>
        <taxon>Clydaea</taxon>
    </lineage>
</organism>
<protein>
    <submittedName>
        <fullName evidence="5">tRNA pseudouridine synthase 3</fullName>
    </submittedName>
</protein>
<dbReference type="GO" id="GO:0003723">
    <property type="term" value="F:RNA binding"/>
    <property type="evidence" value="ECO:0007669"/>
    <property type="project" value="InterPro"/>
</dbReference>
<dbReference type="PANTHER" id="PTHR11142">
    <property type="entry name" value="PSEUDOURIDYLATE SYNTHASE"/>
    <property type="match status" value="1"/>
</dbReference>
<dbReference type="Proteomes" id="UP001211065">
    <property type="component" value="Unassembled WGS sequence"/>
</dbReference>
<comment type="similarity">
    <text evidence="1">Belongs to the tRNA pseudouridine synthase TruA family.</text>
</comment>
<evidence type="ECO:0000313" key="6">
    <source>
        <dbReference type="Proteomes" id="UP001211065"/>
    </source>
</evidence>
<keyword evidence="6" id="KW-1185">Reference proteome</keyword>
<dbReference type="GO" id="GO:0005634">
    <property type="term" value="C:nucleus"/>
    <property type="evidence" value="ECO:0007669"/>
    <property type="project" value="TreeGrafter"/>
</dbReference>
<evidence type="ECO:0000256" key="1">
    <source>
        <dbReference type="ARBA" id="ARBA00009375"/>
    </source>
</evidence>
<dbReference type="GO" id="GO:0031119">
    <property type="term" value="P:tRNA pseudouridine synthesis"/>
    <property type="evidence" value="ECO:0007669"/>
    <property type="project" value="TreeGrafter"/>
</dbReference>
<dbReference type="InterPro" id="IPR020103">
    <property type="entry name" value="PsdUridine_synth_cat_dom_sf"/>
</dbReference>
<dbReference type="InterPro" id="IPR020097">
    <property type="entry name" value="PsdUridine_synth_TruA_a/b_dom"/>
</dbReference>
<dbReference type="GO" id="GO:0009982">
    <property type="term" value="F:pseudouridine synthase activity"/>
    <property type="evidence" value="ECO:0007669"/>
    <property type="project" value="InterPro"/>
</dbReference>
<dbReference type="Gene3D" id="3.30.70.660">
    <property type="entry name" value="Pseudouridine synthase I, catalytic domain, C-terminal subdomain"/>
    <property type="match status" value="1"/>
</dbReference>
<dbReference type="GO" id="GO:1990481">
    <property type="term" value="P:mRNA pseudouridine synthesis"/>
    <property type="evidence" value="ECO:0007669"/>
    <property type="project" value="TreeGrafter"/>
</dbReference>
<dbReference type="InterPro" id="IPR020095">
    <property type="entry name" value="PsdUridine_synth_TruA_C"/>
</dbReference>
<dbReference type="PANTHER" id="PTHR11142:SF5">
    <property type="entry name" value="TRNA PSEUDOURIDINE(38_39) SYNTHASE"/>
    <property type="match status" value="1"/>
</dbReference>
<sequence>MNKNYLNNLTRIELIQKISQLEALINNSRNSNDNLNENAGYSTTTEVSISKKLKKIKKEPKPFDFTKYKARRIALKFAYMGTNYHGLTSSIHDTVETVESHLLDALIKSKLIPARESFVTNWSRCGRTDKGVHSFDQVCSFYIRTNLPLDDSRLVDWPTKQEDEKKLVFREDALNPRKPQIESIDSTFIELPYISMINRLLPNDIRVIAWSPVSANFDARFSCVHRRYKYFFPKRDLNIEIMNKACKLFIGEHDWRNFCKFDVRLESVSFKREITECKVHPVGFEDIENLEEIDFKAFSKPTDFFVFVVKGNSFLWHQVRCMMAILFLIGEEKEDPSVISNLLDISQHPENSGKPLYPMASEASLVLVECGFDKEHFLWKTEDDIIHEPQKKSYQLNSDTHINCQEKILETFWNLLSESSIKTSILNSFVSNFNRNLNLSAILKKSELRGVHFNKGNYVPILSRQRCDSLDVRRKKGEDHKEKLKFQAETKAKKKGNPNLKRCINDTDNTIGKII</sequence>
<dbReference type="AlphaFoldDB" id="A0AAD5XW93"/>
<dbReference type="NCBIfam" id="TIGR00071">
    <property type="entry name" value="hisT_truA"/>
    <property type="match status" value="1"/>
</dbReference>
<keyword evidence="2" id="KW-0819">tRNA processing</keyword>
<dbReference type="Pfam" id="PF01416">
    <property type="entry name" value="PseudoU_synth_1"/>
    <property type="match status" value="1"/>
</dbReference>
<evidence type="ECO:0000313" key="5">
    <source>
        <dbReference type="EMBL" id="KAJ3221384.1"/>
    </source>
</evidence>
<dbReference type="Gene3D" id="3.30.70.580">
    <property type="entry name" value="Pseudouridine synthase I, catalytic domain, N-terminal subdomain"/>
    <property type="match status" value="1"/>
</dbReference>
<dbReference type="InterPro" id="IPR020094">
    <property type="entry name" value="TruA/RsuA/RluB/E/F_N"/>
</dbReference>
<evidence type="ECO:0000256" key="2">
    <source>
        <dbReference type="ARBA" id="ARBA00022694"/>
    </source>
</evidence>
<dbReference type="InterPro" id="IPR001406">
    <property type="entry name" value="PsdUridine_synth_TruA"/>
</dbReference>
<dbReference type="EMBL" id="JADGJW010000233">
    <property type="protein sequence ID" value="KAJ3221384.1"/>
    <property type="molecule type" value="Genomic_DNA"/>
</dbReference>
<keyword evidence="3" id="KW-0413">Isomerase</keyword>
<dbReference type="GO" id="GO:0005737">
    <property type="term" value="C:cytoplasm"/>
    <property type="evidence" value="ECO:0007669"/>
    <property type="project" value="TreeGrafter"/>
</dbReference>
<feature type="domain" description="Pseudouridine synthase I TruA alpha/beta" evidence="4">
    <location>
        <begin position="245"/>
        <end position="373"/>
    </location>
</feature>
<reference evidence="5" key="1">
    <citation type="submission" date="2020-05" db="EMBL/GenBank/DDBJ databases">
        <title>Phylogenomic resolution of chytrid fungi.</title>
        <authorList>
            <person name="Stajich J.E."/>
            <person name="Amses K."/>
            <person name="Simmons R."/>
            <person name="Seto K."/>
            <person name="Myers J."/>
            <person name="Bonds A."/>
            <person name="Quandt C.A."/>
            <person name="Barry K."/>
            <person name="Liu P."/>
            <person name="Grigoriev I."/>
            <person name="Longcore J.E."/>
            <person name="James T.Y."/>
        </authorList>
    </citation>
    <scope>NUCLEOTIDE SEQUENCE</scope>
    <source>
        <strain evidence="5">JEL0476</strain>
    </source>
</reference>
<evidence type="ECO:0000259" key="4">
    <source>
        <dbReference type="Pfam" id="PF01416"/>
    </source>
</evidence>
<dbReference type="SUPFAM" id="SSF55120">
    <property type="entry name" value="Pseudouridine synthase"/>
    <property type="match status" value="1"/>
</dbReference>
<comment type="caution">
    <text evidence="5">The sequence shown here is derived from an EMBL/GenBank/DDBJ whole genome shotgun (WGS) entry which is preliminary data.</text>
</comment>
<name>A0AAD5XW93_9FUNG</name>
<proteinExistence type="inferred from homology"/>
<accession>A0AAD5XW93</accession>
<dbReference type="HAMAP" id="MF_00171">
    <property type="entry name" value="TruA"/>
    <property type="match status" value="1"/>
</dbReference>